<organism evidence="12 13">
    <name type="scientific">Porphyromonas gingivicanis</name>
    <dbReference type="NCBI Taxonomy" id="266762"/>
    <lineage>
        <taxon>Bacteria</taxon>
        <taxon>Pseudomonadati</taxon>
        <taxon>Bacteroidota</taxon>
        <taxon>Bacteroidia</taxon>
        <taxon>Bacteroidales</taxon>
        <taxon>Porphyromonadaceae</taxon>
        <taxon>Porphyromonas</taxon>
    </lineage>
</organism>
<keyword evidence="13" id="KW-1185">Reference proteome</keyword>
<keyword evidence="4 7" id="KW-0067">ATP-binding</keyword>
<name>A0A0A2G3U5_9PORP</name>
<feature type="region of interest" description="Disordered" evidence="8">
    <location>
        <begin position="543"/>
        <end position="598"/>
    </location>
</feature>
<dbReference type="GO" id="GO:0016787">
    <property type="term" value="F:hydrolase activity"/>
    <property type="evidence" value="ECO:0007669"/>
    <property type="project" value="UniProtKB-KW"/>
</dbReference>
<dbReference type="InterPro" id="IPR050079">
    <property type="entry name" value="DEAD_box_RNA_helicase"/>
</dbReference>
<dbReference type="InterPro" id="IPR014014">
    <property type="entry name" value="RNA_helicase_DEAD_Q_motif"/>
</dbReference>
<gene>
    <name evidence="12" type="ORF">HQ36_08330</name>
</gene>
<evidence type="ECO:0000256" key="7">
    <source>
        <dbReference type="RuleBase" id="RU000492"/>
    </source>
</evidence>
<dbReference type="InterPro" id="IPR000629">
    <property type="entry name" value="RNA-helicase_DEAD-box_CS"/>
</dbReference>
<evidence type="ECO:0000256" key="1">
    <source>
        <dbReference type="ARBA" id="ARBA00022741"/>
    </source>
</evidence>
<dbReference type="PROSITE" id="PS51194">
    <property type="entry name" value="HELICASE_CTER"/>
    <property type="match status" value="1"/>
</dbReference>
<reference evidence="12 13" key="1">
    <citation type="submission" date="2014-08" db="EMBL/GenBank/DDBJ databases">
        <title>Porphyromonas gingivicanis strain:COT-022_OH1391 Genome sequencing.</title>
        <authorList>
            <person name="Wallis C."/>
            <person name="Deusch O."/>
            <person name="O'Flynn C."/>
            <person name="Davis I."/>
            <person name="Jospin G."/>
            <person name="Darling A.E."/>
            <person name="Coil D.A."/>
            <person name="Alexiev A."/>
            <person name="Horsfall A."/>
            <person name="Kirkwood N."/>
            <person name="Harris S."/>
            <person name="Eisen J.A."/>
        </authorList>
    </citation>
    <scope>NUCLEOTIDE SEQUENCE [LARGE SCALE GENOMIC DNA]</scope>
    <source>
        <strain evidence="13">COT-022 OH1391</strain>
    </source>
</reference>
<dbReference type="OrthoDB" id="9785240at2"/>
<keyword evidence="2 7" id="KW-0378">Hydrolase</keyword>
<dbReference type="GO" id="GO:0005524">
    <property type="term" value="F:ATP binding"/>
    <property type="evidence" value="ECO:0007669"/>
    <property type="project" value="UniProtKB-KW"/>
</dbReference>
<accession>A0A0A2G3U5</accession>
<dbReference type="CDD" id="cd12252">
    <property type="entry name" value="RRM_DbpA"/>
    <property type="match status" value="1"/>
</dbReference>
<dbReference type="SUPFAM" id="SSF52540">
    <property type="entry name" value="P-loop containing nucleoside triphosphate hydrolases"/>
    <property type="match status" value="1"/>
</dbReference>
<dbReference type="InterPro" id="IPR011545">
    <property type="entry name" value="DEAD/DEAH_box_helicase_dom"/>
</dbReference>
<dbReference type="PROSITE" id="PS51192">
    <property type="entry name" value="HELICASE_ATP_BIND_1"/>
    <property type="match status" value="1"/>
</dbReference>
<protein>
    <submittedName>
        <fullName evidence="12">DEAD/DEAH box helicase</fullName>
    </submittedName>
</protein>
<evidence type="ECO:0000256" key="4">
    <source>
        <dbReference type="ARBA" id="ARBA00022840"/>
    </source>
</evidence>
<dbReference type="Pfam" id="PF00271">
    <property type="entry name" value="Helicase_C"/>
    <property type="match status" value="1"/>
</dbReference>
<dbReference type="EMBL" id="JQZW01000019">
    <property type="protein sequence ID" value="KGN97035.1"/>
    <property type="molecule type" value="Genomic_DNA"/>
</dbReference>
<dbReference type="eggNOG" id="COG0513">
    <property type="taxonomic scope" value="Bacteria"/>
</dbReference>
<dbReference type="InterPro" id="IPR027417">
    <property type="entry name" value="P-loop_NTPase"/>
</dbReference>
<dbReference type="InterPro" id="IPR044742">
    <property type="entry name" value="DEAD/DEAH_RhlB"/>
</dbReference>
<evidence type="ECO:0000259" key="10">
    <source>
        <dbReference type="PROSITE" id="PS51194"/>
    </source>
</evidence>
<dbReference type="Gene3D" id="3.30.70.330">
    <property type="match status" value="1"/>
</dbReference>
<dbReference type="PROSITE" id="PS51195">
    <property type="entry name" value="Q_MOTIF"/>
    <property type="match status" value="1"/>
</dbReference>
<evidence type="ECO:0000259" key="11">
    <source>
        <dbReference type="PROSITE" id="PS51195"/>
    </source>
</evidence>
<feature type="domain" description="Helicase ATP-binding" evidence="9">
    <location>
        <begin position="33"/>
        <end position="204"/>
    </location>
</feature>
<dbReference type="STRING" id="266762.HQ36_08330"/>
<evidence type="ECO:0000256" key="2">
    <source>
        <dbReference type="ARBA" id="ARBA00022801"/>
    </source>
</evidence>
<dbReference type="Pfam" id="PF03880">
    <property type="entry name" value="DbpA"/>
    <property type="match status" value="1"/>
</dbReference>
<dbReference type="PANTHER" id="PTHR47959">
    <property type="entry name" value="ATP-DEPENDENT RNA HELICASE RHLE-RELATED"/>
    <property type="match status" value="1"/>
</dbReference>
<dbReference type="AlphaFoldDB" id="A0A0A2G3U5"/>
<dbReference type="GO" id="GO:0003724">
    <property type="term" value="F:RNA helicase activity"/>
    <property type="evidence" value="ECO:0007669"/>
    <property type="project" value="InterPro"/>
</dbReference>
<dbReference type="InterPro" id="IPR005580">
    <property type="entry name" value="DbpA/CsdA_RNA-bd_dom"/>
</dbReference>
<dbReference type="PROSITE" id="PS00039">
    <property type="entry name" value="DEAD_ATP_HELICASE"/>
    <property type="match status" value="1"/>
</dbReference>
<dbReference type="GO" id="GO:0005829">
    <property type="term" value="C:cytosol"/>
    <property type="evidence" value="ECO:0007669"/>
    <property type="project" value="TreeGrafter"/>
</dbReference>
<dbReference type="Proteomes" id="UP000030134">
    <property type="component" value="Unassembled WGS sequence"/>
</dbReference>
<comment type="caution">
    <text evidence="12">The sequence shown here is derived from an EMBL/GenBank/DDBJ whole genome shotgun (WGS) entry which is preliminary data.</text>
</comment>
<sequence>MTFEELNISQSLIKAVEELGFIEPMPVQAEVIPYLLGDNLDLIALAQTGTGKTAAYGLPLLERLTIKGAQPTALILSPTRELCLQIADDLASYAKYLSEIHIVPVYGGVSIDMQIKALRRGANIVVATPGRLLDLLRREALSLDAIESVVLDEADEMLNMGFSEDLKEILSQIPNERRLLLFSATMSPEMNSIARSYLKSPKEIVIGRKNEANNNISHHCCLVPARQKYLALKRIVDYYPAIYGIIFCRTRMETKEIAEQLIRDGYNADALHGDLSQEQRDRVMQRFRIGNLQLLVATDVAARGLDVDNLTHVIHYGLPDDVENYTHRSGRTARAGKKGISIALCHLREKGRLRSIEKLIGVKIDNIVIPTGKDICSKQLFHLADRLERVDTEEGQQDIEAILPEVCRKLDWIPKEDLIRRLMTLEFQRFFEYYRSAEEIEQTTVEKESKKEPRSKRAPFETEEGMTRLFINFGKSDRLFPNKLIELINRCVPGRVAVGKIDLMQKFSFFDVDSEEAGRVIDELSQYEVEGRKIIVDYADKASEKREGTQKKKTNGNRSSFSRAERRYSSYEKPQKRQGRDRGKIDSASSRKKGKSRR</sequence>
<dbReference type="Pfam" id="PF00270">
    <property type="entry name" value="DEAD"/>
    <property type="match status" value="1"/>
</dbReference>
<dbReference type="SMART" id="SM00487">
    <property type="entry name" value="DEXDc"/>
    <property type="match status" value="1"/>
</dbReference>
<dbReference type="InterPro" id="IPR012677">
    <property type="entry name" value="Nucleotide-bd_a/b_plait_sf"/>
</dbReference>
<dbReference type="PANTHER" id="PTHR47959:SF13">
    <property type="entry name" value="ATP-DEPENDENT RNA HELICASE RHLE"/>
    <property type="match status" value="1"/>
</dbReference>
<feature type="short sequence motif" description="Q motif" evidence="6">
    <location>
        <begin position="1"/>
        <end position="29"/>
    </location>
</feature>
<dbReference type="RefSeq" id="WP_036885055.1">
    <property type="nucleotide sequence ID" value="NZ_JQZW01000019.1"/>
</dbReference>
<evidence type="ECO:0000256" key="8">
    <source>
        <dbReference type="SAM" id="MobiDB-lite"/>
    </source>
</evidence>
<proteinExistence type="inferred from homology"/>
<evidence type="ECO:0000256" key="5">
    <source>
        <dbReference type="ARBA" id="ARBA00038437"/>
    </source>
</evidence>
<dbReference type="CDD" id="cd00268">
    <property type="entry name" value="DEADc"/>
    <property type="match status" value="1"/>
</dbReference>
<evidence type="ECO:0000256" key="3">
    <source>
        <dbReference type="ARBA" id="ARBA00022806"/>
    </source>
</evidence>
<feature type="compositionally biased region" description="Basic and acidic residues" evidence="8">
    <location>
        <begin position="563"/>
        <end position="585"/>
    </location>
</feature>
<feature type="domain" description="Helicase C-terminal" evidence="10">
    <location>
        <begin position="234"/>
        <end position="375"/>
    </location>
</feature>
<dbReference type="CDD" id="cd18787">
    <property type="entry name" value="SF2_C_DEAD"/>
    <property type="match status" value="1"/>
</dbReference>
<evidence type="ECO:0000313" key="12">
    <source>
        <dbReference type="EMBL" id="KGN97035.1"/>
    </source>
</evidence>
<keyword evidence="1 7" id="KW-0547">Nucleotide-binding</keyword>
<evidence type="ECO:0000256" key="6">
    <source>
        <dbReference type="PROSITE-ProRule" id="PRU00552"/>
    </source>
</evidence>
<dbReference type="SMART" id="SM00490">
    <property type="entry name" value="HELICc"/>
    <property type="match status" value="1"/>
</dbReference>
<comment type="similarity">
    <text evidence="5 7">Belongs to the DEAD box helicase family.</text>
</comment>
<dbReference type="InterPro" id="IPR014001">
    <property type="entry name" value="Helicase_ATP-bd"/>
</dbReference>
<dbReference type="Gene3D" id="3.40.50.300">
    <property type="entry name" value="P-loop containing nucleotide triphosphate hydrolases"/>
    <property type="match status" value="2"/>
</dbReference>
<evidence type="ECO:0000313" key="13">
    <source>
        <dbReference type="Proteomes" id="UP000030134"/>
    </source>
</evidence>
<dbReference type="GO" id="GO:0003676">
    <property type="term" value="F:nucleic acid binding"/>
    <property type="evidence" value="ECO:0007669"/>
    <property type="project" value="InterPro"/>
</dbReference>
<keyword evidence="3 7" id="KW-0347">Helicase</keyword>
<evidence type="ECO:0000259" key="9">
    <source>
        <dbReference type="PROSITE" id="PS51192"/>
    </source>
</evidence>
<feature type="domain" description="DEAD-box RNA helicase Q" evidence="11">
    <location>
        <begin position="1"/>
        <end position="29"/>
    </location>
</feature>
<dbReference type="InterPro" id="IPR001650">
    <property type="entry name" value="Helicase_C-like"/>
</dbReference>